<dbReference type="Pfam" id="PF12867">
    <property type="entry name" value="DinB_2"/>
    <property type="match status" value="1"/>
</dbReference>
<evidence type="ECO:0000313" key="3">
    <source>
        <dbReference type="Proteomes" id="UP000640786"/>
    </source>
</evidence>
<feature type="domain" description="DinB-like" evidence="1">
    <location>
        <begin position="9"/>
        <end position="146"/>
    </location>
</feature>
<dbReference type="RefSeq" id="WP_151111847.1">
    <property type="nucleotide sequence ID" value="NZ_JACSQO010000015.1"/>
</dbReference>
<organism evidence="2 3">
    <name type="scientific">Psychrobacillus faecigallinarum</name>
    <dbReference type="NCBI Taxonomy" id="2762235"/>
    <lineage>
        <taxon>Bacteria</taxon>
        <taxon>Bacillati</taxon>
        <taxon>Bacillota</taxon>
        <taxon>Bacilli</taxon>
        <taxon>Bacillales</taxon>
        <taxon>Bacillaceae</taxon>
        <taxon>Psychrobacillus</taxon>
    </lineage>
</organism>
<sequence length="152" mass="18040">MTKDEILKAHQQYLEWLDSLESLSEEEGNTPYREGKWTPNEIIMHMAEWDKFTLQERLPLMKEGEKHQAYPNFEDFNAKAAALANEQTFKETIAHAKEQRKAIMGELKKIDEIEWDKYFYIGDHSSTIRNYFTDFLEHDLHHQKQISPGYSS</sequence>
<dbReference type="Proteomes" id="UP000640786">
    <property type="component" value="Unassembled WGS sequence"/>
</dbReference>
<dbReference type="Gene3D" id="1.20.120.450">
    <property type="entry name" value="dinb family like domain"/>
    <property type="match status" value="1"/>
</dbReference>
<keyword evidence="3" id="KW-1185">Reference proteome</keyword>
<gene>
    <name evidence="2" type="ORF">H9650_19300</name>
</gene>
<dbReference type="SUPFAM" id="SSF109854">
    <property type="entry name" value="DinB/YfiT-like putative metalloenzymes"/>
    <property type="match status" value="1"/>
</dbReference>
<evidence type="ECO:0000259" key="1">
    <source>
        <dbReference type="Pfam" id="PF12867"/>
    </source>
</evidence>
<reference evidence="2 3" key="1">
    <citation type="submission" date="2020-08" db="EMBL/GenBank/DDBJ databases">
        <title>A Genomic Blueprint of the Chicken Gut Microbiome.</title>
        <authorList>
            <person name="Gilroy R."/>
            <person name="Ravi A."/>
            <person name="Getino M."/>
            <person name="Pursley I."/>
            <person name="Horton D.L."/>
            <person name="Alikhan N.-F."/>
            <person name="Baker D."/>
            <person name="Gharbi K."/>
            <person name="Hall N."/>
            <person name="Watson M."/>
            <person name="Adriaenssens E.M."/>
            <person name="Foster-Nyarko E."/>
            <person name="Jarju S."/>
            <person name="Secka A."/>
            <person name="Antonio M."/>
            <person name="Oren A."/>
            <person name="Chaudhuri R."/>
            <person name="La Ragione R.M."/>
            <person name="Hildebrand F."/>
            <person name="Pallen M.J."/>
        </authorList>
    </citation>
    <scope>NUCLEOTIDE SEQUENCE [LARGE SCALE GENOMIC DNA]</scope>
    <source>
        <strain evidence="2 3">Sa2BUA9</strain>
    </source>
</reference>
<proteinExistence type="predicted"/>
<name>A0ABR8RER5_9BACI</name>
<dbReference type="InterPro" id="IPR024775">
    <property type="entry name" value="DinB-like"/>
</dbReference>
<dbReference type="EMBL" id="JACSQO010000015">
    <property type="protein sequence ID" value="MBD7946251.1"/>
    <property type="molecule type" value="Genomic_DNA"/>
</dbReference>
<protein>
    <submittedName>
        <fullName evidence="2">DinB family protein</fullName>
    </submittedName>
</protein>
<accession>A0ABR8RER5</accession>
<dbReference type="InterPro" id="IPR034660">
    <property type="entry name" value="DinB/YfiT-like"/>
</dbReference>
<evidence type="ECO:0000313" key="2">
    <source>
        <dbReference type="EMBL" id="MBD7946251.1"/>
    </source>
</evidence>
<comment type="caution">
    <text evidence="2">The sequence shown here is derived from an EMBL/GenBank/DDBJ whole genome shotgun (WGS) entry which is preliminary data.</text>
</comment>